<evidence type="ECO:0000256" key="2">
    <source>
        <dbReference type="ARBA" id="ARBA00022723"/>
    </source>
</evidence>
<dbReference type="InterPro" id="IPR042211">
    <property type="entry name" value="CRISPR-assoc_Cas1_N"/>
</dbReference>
<dbReference type="OrthoDB" id="9777847at2"/>
<evidence type="ECO:0000256" key="4">
    <source>
        <dbReference type="ARBA" id="ARBA00022801"/>
    </source>
</evidence>
<dbReference type="AlphaFoldDB" id="D1CGD6"/>
<gene>
    <name evidence="8" type="primary">cas1</name>
    <name evidence="10" type="ordered locus">Tter_1901</name>
</gene>
<evidence type="ECO:0000256" key="3">
    <source>
        <dbReference type="ARBA" id="ARBA00022759"/>
    </source>
</evidence>
<evidence type="ECO:0000256" key="9">
    <source>
        <dbReference type="SAM" id="MobiDB-lite"/>
    </source>
</evidence>
<dbReference type="EMBL" id="CP001826">
    <property type="protein sequence ID" value="ACZ42807.1"/>
    <property type="molecule type" value="Genomic_DNA"/>
</dbReference>
<dbReference type="InterPro" id="IPR002729">
    <property type="entry name" value="CRISPR-assoc_Cas1"/>
</dbReference>
<dbReference type="InterPro" id="IPR019851">
    <property type="entry name" value="CRISPR-assoc_Cas1_ECOLI"/>
</dbReference>
<dbReference type="Gene3D" id="3.100.10.20">
    <property type="entry name" value="CRISPR-associated endonuclease Cas1, N-terminal domain"/>
    <property type="match status" value="1"/>
</dbReference>
<dbReference type="EC" id="3.1.-.-" evidence="8"/>
<feature type="binding site" evidence="8">
    <location>
        <position position="141"/>
    </location>
    <ligand>
        <name>Mn(2+)</name>
        <dbReference type="ChEBI" id="CHEBI:29035"/>
    </ligand>
</feature>
<dbReference type="InterPro" id="IPR050646">
    <property type="entry name" value="Cas1"/>
</dbReference>
<keyword evidence="6 8" id="KW-0051">Antiviral defense</keyword>
<dbReference type="GO" id="GO:0051607">
    <property type="term" value="P:defense response to virus"/>
    <property type="evidence" value="ECO:0007669"/>
    <property type="project" value="UniProtKB-UniRule"/>
</dbReference>
<proteinExistence type="inferred from homology"/>
<feature type="region of interest" description="Disordered" evidence="9">
    <location>
        <begin position="282"/>
        <end position="324"/>
    </location>
</feature>
<dbReference type="RefSeq" id="WP_012875838.1">
    <property type="nucleotide sequence ID" value="NC_013526.1"/>
</dbReference>
<dbReference type="InterPro" id="IPR033641">
    <property type="entry name" value="Cas1_I-E"/>
</dbReference>
<accession>D1CGD6</accession>
<keyword evidence="3 8" id="KW-0255">Endonuclease</keyword>
<evidence type="ECO:0000313" key="11">
    <source>
        <dbReference type="Proteomes" id="UP000000323"/>
    </source>
</evidence>
<protein>
    <recommendedName>
        <fullName evidence="8">CRISPR-associated endonuclease Cas1</fullName>
        <ecNumber evidence="8">3.1.-.-</ecNumber>
    </recommendedName>
</protein>
<organism evidence="10 11">
    <name type="scientific">Thermobaculum terrenum (strain ATCC BAA-798 / CCMEE 7001 / YNP1)</name>
    <dbReference type="NCBI Taxonomy" id="525904"/>
    <lineage>
        <taxon>Bacteria</taxon>
        <taxon>Bacillati</taxon>
        <taxon>Chloroflexota</taxon>
        <taxon>Chloroflexia</taxon>
        <taxon>Candidatus Thermobaculales</taxon>
        <taxon>Candidatus Thermobaculaceae</taxon>
        <taxon>Thermobaculum</taxon>
    </lineage>
</organism>
<name>D1CGD6_THET1</name>
<comment type="function">
    <text evidence="8">CRISPR (clustered regularly interspaced short palindromic repeat), is an adaptive immune system that provides protection against mobile genetic elements (viruses, transposable elements and conjugative plasmids). CRISPR clusters contain spacers, sequences complementary to antecedent mobile elements, and target invading nucleic acids. CRISPR clusters are transcribed and processed into CRISPR RNA (crRNA). Acts as a dsDNA endonuclease. Involved in the integration of spacer DNA into the CRISPR cassette.</text>
</comment>
<comment type="similarity">
    <text evidence="8">Belongs to the CRISPR-associated endonuclease Cas1 family.</text>
</comment>
<evidence type="ECO:0000256" key="6">
    <source>
        <dbReference type="ARBA" id="ARBA00023118"/>
    </source>
</evidence>
<dbReference type="Gene3D" id="1.20.120.920">
    <property type="entry name" value="CRISPR-associated endonuclease Cas1, C-terminal domain"/>
    <property type="match status" value="1"/>
</dbReference>
<keyword evidence="1 8" id="KW-0540">Nuclease</keyword>
<dbReference type="Proteomes" id="UP000000323">
    <property type="component" value="Chromosome 2"/>
</dbReference>
<dbReference type="GO" id="GO:0043571">
    <property type="term" value="P:maintenance of CRISPR repeat elements"/>
    <property type="evidence" value="ECO:0007669"/>
    <property type="project" value="UniProtKB-UniRule"/>
</dbReference>
<comment type="cofactor">
    <cofactor evidence="8">
        <name>Mg(2+)</name>
        <dbReference type="ChEBI" id="CHEBI:18420"/>
    </cofactor>
    <cofactor evidence="8">
        <name>Mn(2+)</name>
        <dbReference type="ChEBI" id="CHEBI:29035"/>
    </cofactor>
</comment>
<dbReference type="HOGENOM" id="CLU_077904_0_0_0"/>
<dbReference type="Pfam" id="PF01867">
    <property type="entry name" value="Cas_Cas1"/>
    <property type="match status" value="1"/>
</dbReference>
<evidence type="ECO:0000256" key="8">
    <source>
        <dbReference type="HAMAP-Rule" id="MF_01470"/>
    </source>
</evidence>
<evidence type="ECO:0000256" key="5">
    <source>
        <dbReference type="ARBA" id="ARBA00022842"/>
    </source>
</evidence>
<dbReference type="PANTHER" id="PTHR34353">
    <property type="entry name" value="CRISPR-ASSOCIATED ENDONUCLEASE CAS1 1"/>
    <property type="match status" value="1"/>
</dbReference>
<dbReference type="PANTHER" id="PTHR34353:SF3">
    <property type="entry name" value="CRISPR-ASSOCIATED ENDONUCLEASE CAS1"/>
    <property type="match status" value="1"/>
</dbReference>
<dbReference type="eggNOG" id="COG1518">
    <property type="taxonomic scope" value="Bacteria"/>
</dbReference>
<evidence type="ECO:0000313" key="10">
    <source>
        <dbReference type="EMBL" id="ACZ42807.1"/>
    </source>
</evidence>
<dbReference type="GO" id="GO:0003677">
    <property type="term" value="F:DNA binding"/>
    <property type="evidence" value="ECO:0007669"/>
    <property type="project" value="UniProtKB-KW"/>
</dbReference>
<dbReference type="CDD" id="cd09719">
    <property type="entry name" value="Cas1_I-E"/>
    <property type="match status" value="1"/>
</dbReference>
<comment type="subunit">
    <text evidence="8">Homodimer, forms a heterotetramer with a Cas2 homodimer.</text>
</comment>
<reference evidence="11" key="1">
    <citation type="journal article" date="2010" name="Stand. Genomic Sci.">
        <title>Complete genome sequence of 'Thermobaculum terrenum' type strain (YNP1).</title>
        <authorList>
            <person name="Kiss H."/>
            <person name="Cleland D."/>
            <person name="Lapidus A."/>
            <person name="Lucas S."/>
            <person name="Glavina Del Rio T."/>
            <person name="Nolan M."/>
            <person name="Tice H."/>
            <person name="Han C."/>
            <person name="Goodwin L."/>
            <person name="Pitluck S."/>
            <person name="Liolios K."/>
            <person name="Ivanova N."/>
            <person name="Mavromatis K."/>
            <person name="Ovchinnikova G."/>
            <person name="Pati A."/>
            <person name="Chen A."/>
            <person name="Palaniappan K."/>
            <person name="Land M."/>
            <person name="Hauser L."/>
            <person name="Chang Y."/>
            <person name="Jeffries C."/>
            <person name="Lu M."/>
            <person name="Brettin T."/>
            <person name="Detter J."/>
            <person name="Goker M."/>
            <person name="Tindall B."/>
            <person name="Beck B."/>
            <person name="McDermott T."/>
            <person name="Woyke T."/>
            <person name="Bristow J."/>
            <person name="Eisen J."/>
            <person name="Markowitz V."/>
            <person name="Hugenholtz P."/>
            <person name="Kyrpides N."/>
            <person name="Klenk H."/>
            <person name="Cheng J."/>
        </authorList>
    </citation>
    <scope>NUCLEOTIDE SEQUENCE [LARGE SCALE GENOMIC DNA]</scope>
    <source>
        <strain evidence="11">ATCC BAA-798 / YNP1</strain>
    </source>
</reference>
<dbReference type="GO" id="GO:0004520">
    <property type="term" value="F:DNA endonuclease activity"/>
    <property type="evidence" value="ECO:0007669"/>
    <property type="project" value="InterPro"/>
</dbReference>
<keyword evidence="4 8" id="KW-0378">Hydrolase</keyword>
<dbReference type="HAMAP" id="MF_01470">
    <property type="entry name" value="Cas1"/>
    <property type="match status" value="1"/>
</dbReference>
<keyword evidence="7 8" id="KW-0238">DNA-binding</keyword>
<sequence length="324" mass="35930">MRLKDLHILPRVSDSWSYLYVEHCRIDQDARAISLHDATGKTMVPCASLSLLMLGPGTSITHAAIQTLADNGCLVAWVGEEGVRFYAQGMGETRSATNTLRQAMLWSDPELHLQVVRRMYEIRFRHPINPNTSLKQIRGMEGARVRGAYLQLSRETGVEWKGRDYSSKSWHSNDAINRAISAANSCLYGVCHAAIVSAGYSTALGFIHTGKMLSFVYDVADLYKTEISMPAAFYAVAEGGASLESRVRRKCRDILRETRLLARIVEDIDTVLNVDSPIPHKYQNPYDSDPGVPGGWWDPEAREIQGGYNAARTPGPEDPGEADT</sequence>
<dbReference type="GO" id="GO:0046872">
    <property type="term" value="F:metal ion binding"/>
    <property type="evidence" value="ECO:0007669"/>
    <property type="project" value="UniProtKB-UniRule"/>
</dbReference>
<dbReference type="GO" id="GO:0016787">
    <property type="term" value="F:hydrolase activity"/>
    <property type="evidence" value="ECO:0007669"/>
    <property type="project" value="UniProtKB-KW"/>
</dbReference>
<keyword evidence="11" id="KW-1185">Reference proteome</keyword>
<dbReference type="STRING" id="525904.Tter_1901"/>
<keyword evidence="2 8" id="KW-0479">Metal-binding</keyword>
<evidence type="ECO:0000256" key="7">
    <source>
        <dbReference type="ARBA" id="ARBA00023125"/>
    </source>
</evidence>
<evidence type="ECO:0000256" key="1">
    <source>
        <dbReference type="ARBA" id="ARBA00022722"/>
    </source>
</evidence>
<keyword evidence="5 8" id="KW-0460">Magnesium</keyword>
<dbReference type="NCBIfam" id="TIGR03638">
    <property type="entry name" value="cas1_ECOLI"/>
    <property type="match status" value="1"/>
</dbReference>
<feature type="binding site" evidence="8">
    <location>
        <position position="221"/>
    </location>
    <ligand>
        <name>Mn(2+)</name>
        <dbReference type="ChEBI" id="CHEBI:29035"/>
    </ligand>
</feature>
<keyword evidence="8" id="KW-0464">Manganese</keyword>
<dbReference type="InterPro" id="IPR042206">
    <property type="entry name" value="CRISPR-assoc_Cas1_C"/>
</dbReference>
<dbReference type="NCBIfam" id="TIGR00287">
    <property type="entry name" value="cas1"/>
    <property type="match status" value="1"/>
</dbReference>
<feature type="binding site" evidence="8">
    <location>
        <position position="208"/>
    </location>
    <ligand>
        <name>Mn(2+)</name>
        <dbReference type="ChEBI" id="CHEBI:29035"/>
    </ligand>
</feature>
<dbReference type="KEGG" id="ttr:Tter_1901"/>